<dbReference type="GO" id="GO:0005524">
    <property type="term" value="F:ATP binding"/>
    <property type="evidence" value="ECO:0007669"/>
    <property type="project" value="UniProtKB-KW"/>
</dbReference>
<gene>
    <name evidence="1" type="ORF">PSSU_0507</name>
</gene>
<dbReference type="AlphaFoldDB" id="A0A261F188"/>
<keyword evidence="1" id="KW-0067">ATP-binding</keyword>
<organism evidence="1 2">
    <name type="scientific">Pseudoscardovia suis</name>
    <dbReference type="NCBI Taxonomy" id="987063"/>
    <lineage>
        <taxon>Bacteria</taxon>
        <taxon>Bacillati</taxon>
        <taxon>Actinomycetota</taxon>
        <taxon>Actinomycetes</taxon>
        <taxon>Bifidobacteriales</taxon>
        <taxon>Bifidobacteriaceae</taxon>
        <taxon>Pseudoscardovia</taxon>
    </lineage>
</organism>
<comment type="caution">
    <text evidence="1">The sequence shown here is derived from an EMBL/GenBank/DDBJ whole genome shotgun (WGS) entry which is preliminary data.</text>
</comment>
<dbReference type="Pfam" id="PF11305">
    <property type="entry name" value="DUF3107"/>
    <property type="match status" value="1"/>
</dbReference>
<dbReference type="Proteomes" id="UP000216454">
    <property type="component" value="Unassembled WGS sequence"/>
</dbReference>
<sequence>MDVEIGIQNVARPVRFTTKDSAESVAATLKEATDAGSIAQFTDEKGETVLVNGKAIGYAIVGEEEPRHVGFGM</sequence>
<protein>
    <submittedName>
        <fullName evidence="1">ATP-binding protein</fullName>
    </submittedName>
</protein>
<evidence type="ECO:0000313" key="1">
    <source>
        <dbReference type="EMBL" id="OZG52889.1"/>
    </source>
</evidence>
<keyword evidence="2" id="KW-1185">Reference proteome</keyword>
<dbReference type="EMBL" id="MWWQ01000005">
    <property type="protein sequence ID" value="OZG52889.1"/>
    <property type="molecule type" value="Genomic_DNA"/>
</dbReference>
<keyword evidence="1" id="KW-0547">Nucleotide-binding</keyword>
<evidence type="ECO:0000313" key="2">
    <source>
        <dbReference type="Proteomes" id="UP000216454"/>
    </source>
</evidence>
<accession>A0A261F188</accession>
<proteinExistence type="predicted"/>
<dbReference type="RefSeq" id="WP_094690811.1">
    <property type="nucleotide sequence ID" value="NZ_JBQKGU010000001.1"/>
</dbReference>
<name>A0A261F188_9BIFI</name>
<dbReference type="InterPro" id="IPR021456">
    <property type="entry name" value="DUF3107"/>
</dbReference>
<dbReference type="OrthoDB" id="3268468at2"/>
<reference evidence="1 2" key="1">
    <citation type="journal article" date="2017" name="BMC Genomics">
        <title>Comparative genomic and phylogenomic analyses of the Bifidobacteriaceae family.</title>
        <authorList>
            <person name="Lugli G.A."/>
            <person name="Milani C."/>
            <person name="Turroni F."/>
            <person name="Duranti S."/>
            <person name="Mancabelli L."/>
            <person name="Mangifesta M."/>
            <person name="Ferrario C."/>
            <person name="Modesto M."/>
            <person name="Mattarelli P."/>
            <person name="Jiri K."/>
            <person name="van Sinderen D."/>
            <person name="Ventura M."/>
        </authorList>
    </citation>
    <scope>NUCLEOTIDE SEQUENCE [LARGE SCALE GENOMIC DNA]</scope>
    <source>
        <strain evidence="1 2">DSM 24744</strain>
    </source>
</reference>